<dbReference type="Pfam" id="PF13529">
    <property type="entry name" value="Peptidase_C39_2"/>
    <property type="match status" value="1"/>
</dbReference>
<feature type="region of interest" description="Disordered" evidence="1">
    <location>
        <begin position="125"/>
        <end position="189"/>
    </location>
</feature>
<keyword evidence="6" id="KW-1185">Reference proteome</keyword>
<evidence type="ECO:0000313" key="6">
    <source>
        <dbReference type="Proteomes" id="UP000297918"/>
    </source>
</evidence>
<name>A0A4R9ISF2_9LEPT</name>
<dbReference type="EMBL" id="RQFM01000020">
    <property type="protein sequence ID" value="TGK86213.1"/>
    <property type="molecule type" value="Genomic_DNA"/>
</dbReference>
<dbReference type="Gene3D" id="3.90.70.10">
    <property type="entry name" value="Cysteine proteinases"/>
    <property type="match status" value="1"/>
</dbReference>
<feature type="domain" description="Peptidase C39-like" evidence="2">
    <location>
        <begin position="493"/>
        <end position="649"/>
    </location>
</feature>
<sequence>MHYILYNSLNQVHRFPRWRGQGGPKLASRNTTFRWQEWGMGNFAEQNINAAQDKTQDDQNPKVLGSDDSPPNDNDFFDDMTTALAGLLAGGAAIVTGLYGGSPTTATGGAATPAPSAGETVVLERNRRKEEEDGNVADQQDLDTNNDTPDSDLANSDAIDQMNPSLDNDSNDYENGSDTENPHSAILDPPTSVDNDISTGQGAFQAPVESTQVTIGYDPSKEYTMDGSYNLSQPVKDGILNILDGFIPDLSLPNLGIPDNILSEIASLLSGEGPGTPMAGPRDIPGWLRTILPFIGFPISFTESGNGNNSNDSLVGNNGKDTNHVKPLNRDAIQNSSESVRLNLLKAAENPNVNSYKNGESLKLNIPESLSAAEAVDFTREKALQLIKDAYFDYDGGTNSSKLLERFAEHNGLSDKNASPEQKQLYKSLQQELKTLREATKGNLSNARIDYFRENYARITAEKLVSMYGDKIDTTRTTGEVTYLKDGGMVLNNVVYDSQRDNETLLKFPDYTLRPGNQCSPTSVAMVMDYLGSTRLNDKPQLVDDMISQAFKDGILKTGQELKNPNVIKAIVQDYGLKATDVNADIKNGITKFDAIRAQLAAGNPVVVRGDFGIEIGGLNEDGTPKKVEGHILTIVGFDENGWIVHDPWGNANEYHYGGSGMYAHYDYERWGVGRDTAYTISEQIKE</sequence>
<feature type="region of interest" description="Disordered" evidence="1">
    <location>
        <begin position="308"/>
        <end position="332"/>
    </location>
</feature>
<accession>A0A4R9ISF2</accession>
<reference evidence="5 6" key="2">
    <citation type="journal article" date="2019" name="PLoS Negl. Trop. Dis.">
        <title>Revisiting the worldwide diversity of Leptospira species in the environment.</title>
        <authorList>
            <person name="Vincent A.T."/>
            <person name="Schiettekatte O."/>
            <person name="Bourhy P."/>
            <person name="Veyrier F.J."/>
            <person name="Picardeau M."/>
        </authorList>
    </citation>
    <scope>NUCLEOTIDE SEQUENCE [LARGE SCALE GENOMIC DNA]</scope>
    <source>
        <strain evidence="3 5">201800280</strain>
        <strain evidence="6">201800281</strain>
    </source>
</reference>
<dbReference type="InterPro" id="IPR039564">
    <property type="entry name" value="Peptidase_C39-like"/>
</dbReference>
<evidence type="ECO:0000256" key="1">
    <source>
        <dbReference type="SAM" id="MobiDB-lite"/>
    </source>
</evidence>
<feature type="compositionally biased region" description="Polar residues" evidence="1">
    <location>
        <begin position="308"/>
        <end position="320"/>
    </location>
</feature>
<evidence type="ECO:0000313" key="3">
    <source>
        <dbReference type="EMBL" id="TGK86213.1"/>
    </source>
</evidence>
<gene>
    <name evidence="3" type="ORF">EHQ23_08120</name>
    <name evidence="4" type="ORF">EHQ26_00060</name>
</gene>
<organism evidence="3 5">
    <name type="scientific">Leptospira bourretii</name>
    <dbReference type="NCBI Taxonomy" id="2484962"/>
    <lineage>
        <taxon>Bacteria</taxon>
        <taxon>Pseudomonadati</taxon>
        <taxon>Spirochaetota</taxon>
        <taxon>Spirochaetia</taxon>
        <taxon>Leptospirales</taxon>
        <taxon>Leptospiraceae</taxon>
        <taxon>Leptospira</taxon>
    </lineage>
</organism>
<evidence type="ECO:0000259" key="2">
    <source>
        <dbReference type="Pfam" id="PF13529"/>
    </source>
</evidence>
<dbReference type="AlphaFoldDB" id="A0A4R9ISF2"/>
<reference evidence="4" key="1">
    <citation type="submission" date="2018-10" db="EMBL/GenBank/DDBJ databases">
        <authorList>
            <person name="Vincent A.T."/>
            <person name="Schiettekatte O."/>
            <person name="Bourhy P."/>
            <person name="Veyrier F.J."/>
            <person name="Picardeau M."/>
        </authorList>
    </citation>
    <scope>NUCLEOTIDE SEQUENCE</scope>
    <source>
        <strain evidence="4">201800281</strain>
    </source>
</reference>
<protein>
    <recommendedName>
        <fullName evidence="2">Peptidase C39-like domain-containing protein</fullName>
    </recommendedName>
</protein>
<feature type="region of interest" description="Disordered" evidence="1">
    <location>
        <begin position="53"/>
        <end position="76"/>
    </location>
</feature>
<dbReference type="Proteomes" id="UP000297918">
    <property type="component" value="Unassembled WGS sequence"/>
</dbReference>
<evidence type="ECO:0000313" key="4">
    <source>
        <dbReference type="EMBL" id="TGK94976.1"/>
    </source>
</evidence>
<evidence type="ECO:0000313" key="5">
    <source>
        <dbReference type="Proteomes" id="UP000297394"/>
    </source>
</evidence>
<dbReference type="EMBL" id="RQFL01000005">
    <property type="protein sequence ID" value="TGK94976.1"/>
    <property type="molecule type" value="Genomic_DNA"/>
</dbReference>
<proteinExistence type="predicted"/>
<dbReference type="Proteomes" id="UP000297394">
    <property type="component" value="Unassembled WGS sequence"/>
</dbReference>
<dbReference type="OrthoDB" id="346269at2"/>
<comment type="caution">
    <text evidence="3">The sequence shown here is derived from an EMBL/GenBank/DDBJ whole genome shotgun (WGS) entry which is preliminary data.</text>
</comment>